<feature type="transmembrane region" description="Helical" evidence="1">
    <location>
        <begin position="27"/>
        <end position="46"/>
    </location>
</feature>
<accession>A0A183KJY1</accession>
<name>A0A183KJY1_9TREM</name>
<dbReference type="AlphaFoldDB" id="A0A183KJY1"/>
<keyword evidence="1" id="KW-1133">Transmembrane helix</keyword>
<keyword evidence="1" id="KW-0472">Membrane</keyword>
<dbReference type="WBParaSite" id="SCUD_0001534401-mRNA-1">
    <property type="protein sequence ID" value="SCUD_0001534401-mRNA-1"/>
    <property type="gene ID" value="SCUD_0001534401"/>
</dbReference>
<evidence type="ECO:0000313" key="2">
    <source>
        <dbReference type="WBParaSite" id="SCUD_0001534401-mRNA-1"/>
    </source>
</evidence>
<protein>
    <submittedName>
        <fullName evidence="2">Ovule protein</fullName>
    </submittedName>
</protein>
<proteinExistence type="predicted"/>
<evidence type="ECO:0000256" key="1">
    <source>
        <dbReference type="SAM" id="Phobius"/>
    </source>
</evidence>
<organism evidence="2">
    <name type="scientific">Schistosoma curassoni</name>
    <dbReference type="NCBI Taxonomy" id="6186"/>
    <lineage>
        <taxon>Eukaryota</taxon>
        <taxon>Metazoa</taxon>
        <taxon>Spiralia</taxon>
        <taxon>Lophotrochozoa</taxon>
        <taxon>Platyhelminthes</taxon>
        <taxon>Trematoda</taxon>
        <taxon>Digenea</taxon>
        <taxon>Strigeidida</taxon>
        <taxon>Schistosomatoidea</taxon>
        <taxon>Schistosomatidae</taxon>
        <taxon>Schistosoma</taxon>
    </lineage>
</organism>
<keyword evidence="1" id="KW-0812">Transmembrane</keyword>
<reference evidence="2" key="1">
    <citation type="submission" date="2016-06" db="UniProtKB">
        <authorList>
            <consortium name="WormBaseParasite"/>
        </authorList>
    </citation>
    <scope>IDENTIFICATION</scope>
</reference>
<sequence>MGSQWLVDQVYDLPRCNTLNLLFLFDWFLLASTQCNTFLQVFYFGFWPQCNLMRRLDSHKHSL</sequence>